<protein>
    <submittedName>
        <fullName evidence="5">Uncharacterized protein</fullName>
    </submittedName>
</protein>
<evidence type="ECO:0000259" key="3">
    <source>
        <dbReference type="Pfam" id="PF24883"/>
    </source>
</evidence>
<dbReference type="SUPFAM" id="SSF52540">
    <property type="entry name" value="P-loop containing nucleoside triphosphate hydrolases"/>
    <property type="match status" value="1"/>
</dbReference>
<feature type="compositionally biased region" description="Basic and acidic residues" evidence="2">
    <location>
        <begin position="1033"/>
        <end position="1052"/>
    </location>
</feature>
<evidence type="ECO:0000313" key="5">
    <source>
        <dbReference type="EMBL" id="CZR63095.1"/>
    </source>
</evidence>
<evidence type="ECO:0000256" key="1">
    <source>
        <dbReference type="ARBA" id="ARBA00022737"/>
    </source>
</evidence>
<dbReference type="OrthoDB" id="443402at2759"/>
<dbReference type="PANTHER" id="PTHR10039:SF5">
    <property type="entry name" value="NACHT DOMAIN-CONTAINING PROTEIN"/>
    <property type="match status" value="1"/>
</dbReference>
<evidence type="ECO:0000256" key="2">
    <source>
        <dbReference type="SAM" id="MobiDB-lite"/>
    </source>
</evidence>
<accession>A0A1L7XDI4</accession>
<dbReference type="InterPro" id="IPR056884">
    <property type="entry name" value="NPHP3-like_N"/>
</dbReference>
<dbReference type="EMBL" id="FJOG01000022">
    <property type="protein sequence ID" value="CZR63095.1"/>
    <property type="molecule type" value="Genomic_DNA"/>
</dbReference>
<dbReference type="Gene3D" id="3.40.50.300">
    <property type="entry name" value="P-loop containing nucleotide triphosphate hydrolases"/>
    <property type="match status" value="1"/>
</dbReference>
<gene>
    <name evidence="5" type="ORF">PAC_12992</name>
</gene>
<sequence>MDPLSALSVAGTIIQFVDFGTKLLTSSVQLYKSSRGSLKAHEELELIVADLQSVIVKLRGTDTLVAGHTVEEASSLVREDDDQQQSFMKICDEATRIADELLMRLNALRVKDGKNRVWQCLKTAVREAWTKSEIDSLMERLLLLKRSLDSGSVLSLGLKDGMSRDMIDVMTQLICRSEVVNQDAHHDTRQMVSEQRNNNKARSLGVDIITAQFEMLNVSHEEERGLRRTVQIALLELLKYPYMTDRYEQLVQPHPKTFDWIFATSDDWEFRWTDFGKWLREGTGIYWINGKAASGKSTLMKHIYDDSRTVEYIREWSRKSMSGPVPICIATFFFWSSGTSMQKSQEGLIRSLLFQVLSQHPCLVPFVFPTRWANLYVENLSVEQEVYPKPWSSRELHEAFERLIFQDHYRLNIFFLLDGLDEFYGDSEQLCLLFKQWSEKSRSVKICLSSRPWLSFQDAFEDCASLRLQDLTGNDIAVYVNDKLYDSPSFARVAARKKKLAPKLVLEIVNRAEGIFLWVEIVVRLLLKGIHNHDTVSQLWTRLRSYPTELDALYESILSHIEPIYFEWASKAFQLMIASAQLSSDPFRRLVSRAPQEISSETDGENDGVRSLTLIEFSIALQEAGEKNNMKIPSPSELVSQFKTALIHITARCADLLEVPDSVKLEDLRSSITTIRWVHRTAHDFVCESTIWTKTMATDCFREPSVCTALMEASIISLNILKSQDDRSMSYELRQESLTSLASNALMYAYHADGHSATRKARSALLTMMMNMYLPFLSHNGLGTPREPIESDQRLQTHKTHKKDPSEQRLETDRFLERAALHSLKDFVEDLLMQKDQTTQRDSAKGLMKLLCSPGRFASLKHPCPSPRILQYLLKTGEFQARRVSEMGLDLDYWPRLPGIIGTSFELSVRNQYIPPLEASRLVDSQLFIIELFLKLDADPTDSMAYVPKDFIFNMKKMQEIVGSSIQTWISAPERSESSLLHLSILLGMIREALIDEVRLQKATNESARKRKRSDVPSSDAMPLQTYSDVMPPEERSSKQEKRIKLSEDDLGKHEAVEGVGHQFKYRGAISQQEGLHQKPSSTTLHDTRAWIV</sequence>
<keyword evidence="6" id="KW-1185">Reference proteome</keyword>
<dbReference type="Pfam" id="PF25053">
    <property type="entry name" value="DUF7791"/>
    <property type="match status" value="1"/>
</dbReference>
<proteinExistence type="predicted"/>
<feature type="domain" description="Nephrocystin 3-like N-terminal" evidence="3">
    <location>
        <begin position="267"/>
        <end position="451"/>
    </location>
</feature>
<dbReference type="STRING" id="576137.A0A1L7XDI4"/>
<feature type="region of interest" description="Disordered" evidence="2">
    <location>
        <begin position="1004"/>
        <end position="1052"/>
    </location>
</feature>
<reference evidence="5 6" key="1">
    <citation type="submission" date="2016-03" db="EMBL/GenBank/DDBJ databases">
        <authorList>
            <person name="Ploux O."/>
        </authorList>
    </citation>
    <scope>NUCLEOTIDE SEQUENCE [LARGE SCALE GENOMIC DNA]</scope>
    <source>
        <strain evidence="5 6">UAMH 11012</strain>
    </source>
</reference>
<dbReference type="AlphaFoldDB" id="A0A1L7XDI4"/>
<dbReference type="InterPro" id="IPR056693">
    <property type="entry name" value="DUF7791"/>
</dbReference>
<evidence type="ECO:0000259" key="4">
    <source>
        <dbReference type="Pfam" id="PF25053"/>
    </source>
</evidence>
<dbReference type="Proteomes" id="UP000184330">
    <property type="component" value="Unassembled WGS sequence"/>
</dbReference>
<dbReference type="PANTHER" id="PTHR10039">
    <property type="entry name" value="AMELOGENIN"/>
    <property type="match status" value="1"/>
</dbReference>
<feature type="region of interest" description="Disordered" evidence="2">
    <location>
        <begin position="785"/>
        <end position="811"/>
    </location>
</feature>
<dbReference type="InterPro" id="IPR027417">
    <property type="entry name" value="P-loop_NTPase"/>
</dbReference>
<feature type="domain" description="DUF7791" evidence="4">
    <location>
        <begin position="561"/>
        <end position="718"/>
    </location>
</feature>
<dbReference type="Pfam" id="PF24883">
    <property type="entry name" value="NPHP3_N"/>
    <property type="match status" value="1"/>
</dbReference>
<evidence type="ECO:0000313" key="6">
    <source>
        <dbReference type="Proteomes" id="UP000184330"/>
    </source>
</evidence>
<keyword evidence="1" id="KW-0677">Repeat</keyword>
<organism evidence="5 6">
    <name type="scientific">Phialocephala subalpina</name>
    <dbReference type="NCBI Taxonomy" id="576137"/>
    <lineage>
        <taxon>Eukaryota</taxon>
        <taxon>Fungi</taxon>
        <taxon>Dikarya</taxon>
        <taxon>Ascomycota</taxon>
        <taxon>Pezizomycotina</taxon>
        <taxon>Leotiomycetes</taxon>
        <taxon>Helotiales</taxon>
        <taxon>Mollisiaceae</taxon>
        <taxon>Phialocephala</taxon>
        <taxon>Phialocephala fortinii species complex</taxon>
    </lineage>
</organism>
<name>A0A1L7XDI4_9HELO</name>